<keyword evidence="4 9" id="KW-0378">Hydrolase</keyword>
<feature type="domain" description="Glycoside hydrolase family 3 N-terminal" evidence="8">
    <location>
        <begin position="98"/>
        <end position="409"/>
    </location>
</feature>
<accession>A0ABX0Y073</accession>
<feature type="signal peptide" evidence="7">
    <location>
        <begin position="1"/>
        <end position="20"/>
    </location>
</feature>
<dbReference type="Proteomes" id="UP000722989">
    <property type="component" value="Unassembled WGS sequence"/>
</dbReference>
<reference evidence="9 10" key="1">
    <citation type="submission" date="2020-03" db="EMBL/GenBank/DDBJ databases">
        <title>WGS of the type strain of Planosporangium spp.</title>
        <authorList>
            <person name="Thawai C."/>
        </authorList>
    </citation>
    <scope>NUCLEOTIDE SEQUENCE [LARGE SCALE GENOMIC DNA]</scope>
    <source>
        <strain evidence="9 10">TBRC 5610</strain>
    </source>
</reference>
<dbReference type="InterPro" id="IPR017853">
    <property type="entry name" value="GH"/>
</dbReference>
<gene>
    <name evidence="9" type="ORF">HC031_14885</name>
</gene>
<dbReference type="InterPro" id="IPR036962">
    <property type="entry name" value="Glyco_hydro_3_N_sf"/>
</dbReference>
<dbReference type="EC" id="3.2.1.52" evidence="3"/>
<dbReference type="PANTHER" id="PTHR30480">
    <property type="entry name" value="BETA-HEXOSAMINIDASE-RELATED"/>
    <property type="match status" value="1"/>
</dbReference>
<dbReference type="Gene3D" id="3.20.20.300">
    <property type="entry name" value="Glycoside hydrolase, family 3, N-terminal domain"/>
    <property type="match status" value="1"/>
</dbReference>
<evidence type="ECO:0000256" key="2">
    <source>
        <dbReference type="ARBA" id="ARBA00005336"/>
    </source>
</evidence>
<dbReference type="InterPro" id="IPR050226">
    <property type="entry name" value="NagZ_Beta-hexosaminidase"/>
</dbReference>
<dbReference type="PANTHER" id="PTHR30480:SF13">
    <property type="entry name" value="BETA-HEXOSAMINIDASE"/>
    <property type="match status" value="1"/>
</dbReference>
<feature type="chain" id="PRO_5046835974" description="beta-N-acetylhexosaminidase" evidence="7">
    <location>
        <begin position="21"/>
        <end position="569"/>
    </location>
</feature>
<name>A0ABX0Y073_9ACTN</name>
<dbReference type="InterPro" id="IPR001764">
    <property type="entry name" value="Glyco_hydro_3_N"/>
</dbReference>
<keyword evidence="5" id="KW-0326">Glycosidase</keyword>
<keyword evidence="7" id="KW-0732">Signal</keyword>
<dbReference type="InterPro" id="IPR019800">
    <property type="entry name" value="Glyco_hydro_3_AS"/>
</dbReference>
<evidence type="ECO:0000313" key="10">
    <source>
        <dbReference type="Proteomes" id="UP000722989"/>
    </source>
</evidence>
<evidence type="ECO:0000256" key="6">
    <source>
        <dbReference type="SAM" id="MobiDB-lite"/>
    </source>
</evidence>
<keyword evidence="10" id="KW-1185">Reference proteome</keyword>
<evidence type="ECO:0000256" key="4">
    <source>
        <dbReference type="ARBA" id="ARBA00022801"/>
    </source>
</evidence>
<evidence type="ECO:0000313" key="9">
    <source>
        <dbReference type="EMBL" id="NJC70990.1"/>
    </source>
</evidence>
<dbReference type="PROSITE" id="PS00775">
    <property type="entry name" value="GLYCOSYL_HYDROL_F3"/>
    <property type="match status" value="1"/>
</dbReference>
<dbReference type="PROSITE" id="PS51257">
    <property type="entry name" value="PROKAR_LIPOPROTEIN"/>
    <property type="match status" value="1"/>
</dbReference>
<evidence type="ECO:0000256" key="5">
    <source>
        <dbReference type="ARBA" id="ARBA00023295"/>
    </source>
</evidence>
<evidence type="ECO:0000256" key="1">
    <source>
        <dbReference type="ARBA" id="ARBA00001231"/>
    </source>
</evidence>
<comment type="similarity">
    <text evidence="2">Belongs to the glycosyl hydrolase 3 family.</text>
</comment>
<sequence length="569" mass="56984">MGCVRPPATIAVLIALTLVAGCSRSTTLTPAGRNASASASSSPSQPSDPAARAAALVARFSDADLVGQVLMPFAYGADAGKVSAEAVAANRKYAGVDTPAAMVQKYRLGGLILMNQAAADPTASTNKTTNIVSAAQVRTLTDGLQAVATKLPGSAPMLIGTDQEYGVVNRLRDGITQLPSASAFGAAGDPALTRQAWTAAGADLRAIGINVDLAPDADVIGQGDGVIGSRSYGSDPKAVSDQVAAAVQGLRDAGVAATLKHFPGHGHTSGDSHTELPVLNQSADALATGDLPPFTAGIGAGADLVMSGHLDVRAIDPGVPASFSSKALIDLLRGRLGFKGVVVSDALNMAPAEKYAPGEAAVRALVAGNDLLLMPPDLAAAQAGLLDGLHSGQLPRQRLVEAATRVLTLRLTLGGRPQPGMAGVNGADRQAAAAKVAAAAVTVLRGGCQGALVRGPVTVTSSNGRDPQRAWLTDALRARHVTVVPSGGTEVRLVGYGDAGADLDSSAAVTVAMDLPLILGQSASPVLLATYSSTKVSMDALADVLAGAAPAPGRSPIEVPGLPRSACVA</sequence>
<feature type="region of interest" description="Disordered" evidence="6">
    <location>
        <begin position="29"/>
        <end position="48"/>
    </location>
</feature>
<comment type="caution">
    <text evidence="9">The sequence shown here is derived from an EMBL/GenBank/DDBJ whole genome shotgun (WGS) entry which is preliminary data.</text>
</comment>
<evidence type="ECO:0000259" key="8">
    <source>
        <dbReference type="Pfam" id="PF00933"/>
    </source>
</evidence>
<dbReference type="EMBL" id="JAATVY010000009">
    <property type="protein sequence ID" value="NJC70990.1"/>
    <property type="molecule type" value="Genomic_DNA"/>
</dbReference>
<evidence type="ECO:0000256" key="7">
    <source>
        <dbReference type="SAM" id="SignalP"/>
    </source>
</evidence>
<feature type="compositionally biased region" description="Low complexity" evidence="6">
    <location>
        <begin position="31"/>
        <end position="48"/>
    </location>
</feature>
<evidence type="ECO:0000256" key="3">
    <source>
        <dbReference type="ARBA" id="ARBA00012663"/>
    </source>
</evidence>
<dbReference type="Pfam" id="PF00933">
    <property type="entry name" value="Glyco_hydro_3"/>
    <property type="match status" value="1"/>
</dbReference>
<organism evidence="9 10">
    <name type="scientific">Planosporangium thailandense</name>
    <dbReference type="NCBI Taxonomy" id="765197"/>
    <lineage>
        <taxon>Bacteria</taxon>
        <taxon>Bacillati</taxon>
        <taxon>Actinomycetota</taxon>
        <taxon>Actinomycetes</taxon>
        <taxon>Micromonosporales</taxon>
        <taxon>Micromonosporaceae</taxon>
        <taxon>Planosporangium</taxon>
    </lineage>
</organism>
<proteinExistence type="inferred from homology"/>
<comment type="catalytic activity">
    <reaction evidence="1">
        <text>Hydrolysis of terminal non-reducing N-acetyl-D-hexosamine residues in N-acetyl-beta-D-hexosaminides.</text>
        <dbReference type="EC" id="3.2.1.52"/>
    </reaction>
</comment>
<dbReference type="RefSeq" id="WP_167925901.1">
    <property type="nucleotide sequence ID" value="NZ_JAATVY010000009.1"/>
</dbReference>
<protein>
    <recommendedName>
        <fullName evidence="3">beta-N-acetylhexosaminidase</fullName>
        <ecNumber evidence="3">3.2.1.52</ecNumber>
    </recommendedName>
</protein>
<dbReference type="GO" id="GO:0016787">
    <property type="term" value="F:hydrolase activity"/>
    <property type="evidence" value="ECO:0007669"/>
    <property type="project" value="UniProtKB-KW"/>
</dbReference>
<dbReference type="SUPFAM" id="SSF51445">
    <property type="entry name" value="(Trans)glycosidases"/>
    <property type="match status" value="1"/>
</dbReference>